<proteinExistence type="inferred from homology"/>
<keyword evidence="4" id="KW-0131">Cell cycle</keyword>
<keyword evidence="4" id="KW-0132">Cell division</keyword>
<dbReference type="Gene3D" id="3.40.50.720">
    <property type="entry name" value="NAD(P)-binding Rossmann-like Domain"/>
    <property type="match status" value="1"/>
</dbReference>
<gene>
    <name evidence="4" type="ORF">FM101_00110</name>
</gene>
<dbReference type="AlphaFoldDB" id="A0A1R4EPL9"/>
<dbReference type="Gene3D" id="3.30.530.20">
    <property type="match status" value="1"/>
</dbReference>
<evidence type="ECO:0000256" key="1">
    <source>
        <dbReference type="ARBA" id="ARBA00009353"/>
    </source>
</evidence>
<comment type="similarity">
    <text evidence="1">Belongs to the NAD(P)-dependent epimerase/dehydratase family. SDR39U1 subfamily.</text>
</comment>
<feature type="domain" description="DUF1731" evidence="3">
    <location>
        <begin position="448"/>
        <end position="496"/>
    </location>
</feature>
<name>A0A1R4EPL9_9MICC</name>
<evidence type="ECO:0000259" key="2">
    <source>
        <dbReference type="Pfam" id="PF01370"/>
    </source>
</evidence>
<dbReference type="CDD" id="cd07820">
    <property type="entry name" value="SRPBCC_3"/>
    <property type="match status" value="1"/>
</dbReference>
<dbReference type="Pfam" id="PF08338">
    <property type="entry name" value="DUF1731"/>
    <property type="match status" value="1"/>
</dbReference>
<protein>
    <submittedName>
        <fullName evidence="4">Cell division inhibitor Slr1223 (YfcH in EC), contains epimerase/dehydratase and DUF1731 domains</fullName>
    </submittedName>
</protein>
<dbReference type="InterPro" id="IPR001509">
    <property type="entry name" value="Epimerase_deHydtase"/>
</dbReference>
<dbReference type="Pfam" id="PF01370">
    <property type="entry name" value="Epimerase"/>
    <property type="match status" value="1"/>
</dbReference>
<evidence type="ECO:0000313" key="5">
    <source>
        <dbReference type="Proteomes" id="UP000195913"/>
    </source>
</evidence>
<organism evidence="4 5">
    <name type="scientific">Arthrobacter rhombi</name>
    <dbReference type="NCBI Taxonomy" id="71253"/>
    <lineage>
        <taxon>Bacteria</taxon>
        <taxon>Bacillati</taxon>
        <taxon>Actinomycetota</taxon>
        <taxon>Actinomycetes</taxon>
        <taxon>Micrococcales</taxon>
        <taxon>Micrococcaceae</taxon>
        <taxon>Arthrobacter</taxon>
    </lineage>
</organism>
<dbReference type="NCBIfam" id="TIGR01777">
    <property type="entry name" value="yfcH"/>
    <property type="match status" value="1"/>
</dbReference>
<accession>A0A1R4EPL9</accession>
<keyword evidence="5" id="KW-1185">Reference proteome</keyword>
<dbReference type="GO" id="GO:0051301">
    <property type="term" value="P:cell division"/>
    <property type="evidence" value="ECO:0007669"/>
    <property type="project" value="UniProtKB-KW"/>
</dbReference>
<dbReference type="InterPro" id="IPR010099">
    <property type="entry name" value="SDR39U1"/>
</dbReference>
<dbReference type="SUPFAM" id="SSF51735">
    <property type="entry name" value="NAD(P)-binding Rossmann-fold domains"/>
    <property type="match status" value="1"/>
</dbReference>
<sequence>MEILGSDFEFTTSLPVPREEAFAWFSRPGALVRLLAPFSGSVHAEPSDGLNVGSRAVIGIGAPGQLGLGLGPAVGAVAGPLHLPGWAKPEIPWHARHVGLVPGHSFTDVMESGPLASWRHEHVFEEDDGGTLMRDSVSYELPLTTSSGPLGRLTGWGKERFNAELNRLFGYRERQAIGDLLFHSRHSGPDALPRRIAISGASGLIGTQLRALLRGGGHEVFRLVRGPAEGADEISWDPDAGRIDAEALASCDVVIHLAGHPIGGRFTAAAKQRIMASRTVGTSLIARTLADLSGDGRQRTLVAASAMGYYGASPEARPAQAPTELTEECPPGTDFLADVCAAWEAACEPAARAGVRVVNVRTGLVQTPAGGMLQQLLPLFVAGLGGRMAGAGMQSWIGIDDVVGIFAHAALEDRVSGPVNAVAPHPVDAGDYAATLARVLNRPAAVTVPGFGPALLLGRQGARELVQSDQRGSSGRIEELGYAFREPDLEAALRHVLGRC</sequence>
<dbReference type="PANTHER" id="PTHR11092:SF0">
    <property type="entry name" value="EPIMERASE FAMILY PROTEIN SDR39U1"/>
    <property type="match status" value="1"/>
</dbReference>
<dbReference type="InterPro" id="IPR036291">
    <property type="entry name" value="NAD(P)-bd_dom_sf"/>
</dbReference>
<dbReference type="Proteomes" id="UP000195913">
    <property type="component" value="Unassembled WGS sequence"/>
</dbReference>
<evidence type="ECO:0000313" key="4">
    <source>
        <dbReference type="EMBL" id="SJM45591.1"/>
    </source>
</evidence>
<dbReference type="PANTHER" id="PTHR11092">
    <property type="entry name" value="SUGAR NUCLEOTIDE EPIMERASE RELATED"/>
    <property type="match status" value="1"/>
</dbReference>
<dbReference type="RefSeq" id="WP_086993657.1">
    <property type="nucleotide sequence ID" value="NZ_FUHW01000001.1"/>
</dbReference>
<feature type="domain" description="NAD-dependent epimerase/dehydratase" evidence="2">
    <location>
        <begin position="196"/>
        <end position="412"/>
    </location>
</feature>
<dbReference type="InterPro" id="IPR023393">
    <property type="entry name" value="START-like_dom_sf"/>
</dbReference>
<dbReference type="InterPro" id="IPR013549">
    <property type="entry name" value="DUF1731"/>
</dbReference>
<reference evidence="4 5" key="1">
    <citation type="submission" date="2017-02" db="EMBL/GenBank/DDBJ databases">
        <authorList>
            <person name="Peterson S.W."/>
        </authorList>
    </citation>
    <scope>NUCLEOTIDE SEQUENCE [LARGE SCALE GENOMIC DNA]</scope>
    <source>
        <strain evidence="4 5">B Ar 00.02</strain>
    </source>
</reference>
<evidence type="ECO:0000259" key="3">
    <source>
        <dbReference type="Pfam" id="PF08338"/>
    </source>
</evidence>
<dbReference type="SUPFAM" id="SSF55961">
    <property type="entry name" value="Bet v1-like"/>
    <property type="match status" value="1"/>
</dbReference>
<dbReference type="EMBL" id="FUHW01000001">
    <property type="protein sequence ID" value="SJM45591.1"/>
    <property type="molecule type" value="Genomic_DNA"/>
</dbReference>